<evidence type="ECO:0000256" key="9">
    <source>
        <dbReference type="ARBA" id="ARBA00072906"/>
    </source>
</evidence>
<reference evidence="12" key="1">
    <citation type="journal article" date="2020" name="Stud. Mycol.">
        <title>101 Dothideomycetes genomes: a test case for predicting lifestyles and emergence of pathogens.</title>
        <authorList>
            <person name="Haridas S."/>
            <person name="Albert R."/>
            <person name="Binder M."/>
            <person name="Bloem J."/>
            <person name="Labutti K."/>
            <person name="Salamov A."/>
            <person name="Andreopoulos B."/>
            <person name="Baker S."/>
            <person name="Barry K."/>
            <person name="Bills G."/>
            <person name="Bluhm B."/>
            <person name="Cannon C."/>
            <person name="Castanera R."/>
            <person name="Culley D."/>
            <person name="Daum C."/>
            <person name="Ezra D."/>
            <person name="Gonzalez J."/>
            <person name="Henrissat B."/>
            <person name="Kuo A."/>
            <person name="Liang C."/>
            <person name="Lipzen A."/>
            <person name="Lutzoni F."/>
            <person name="Magnuson J."/>
            <person name="Mondo S."/>
            <person name="Nolan M."/>
            <person name="Ohm R."/>
            <person name="Pangilinan J."/>
            <person name="Park H.-J."/>
            <person name="Ramirez L."/>
            <person name="Alfaro M."/>
            <person name="Sun H."/>
            <person name="Tritt A."/>
            <person name="Yoshinaga Y."/>
            <person name="Zwiers L.-H."/>
            <person name="Turgeon B."/>
            <person name="Goodwin S."/>
            <person name="Spatafora J."/>
            <person name="Crous P."/>
            <person name="Grigoriev I."/>
        </authorList>
    </citation>
    <scope>NUCLEOTIDE SEQUENCE</scope>
    <source>
        <strain evidence="12">CBS 279.74</strain>
    </source>
</reference>
<dbReference type="CDD" id="cd09318">
    <property type="entry name" value="TDT_SSU1"/>
    <property type="match status" value="1"/>
</dbReference>
<gene>
    <name evidence="12" type="ORF">K504DRAFT_439545</name>
</gene>
<feature type="transmembrane region" description="Helical" evidence="11">
    <location>
        <begin position="145"/>
        <end position="164"/>
    </location>
</feature>
<organism evidence="12 13">
    <name type="scientific">Pleomassaria siparia CBS 279.74</name>
    <dbReference type="NCBI Taxonomy" id="1314801"/>
    <lineage>
        <taxon>Eukaryota</taxon>
        <taxon>Fungi</taxon>
        <taxon>Dikarya</taxon>
        <taxon>Ascomycota</taxon>
        <taxon>Pezizomycotina</taxon>
        <taxon>Dothideomycetes</taxon>
        <taxon>Pleosporomycetidae</taxon>
        <taxon>Pleosporales</taxon>
        <taxon>Pleomassariaceae</taxon>
        <taxon>Pleomassaria</taxon>
    </lineage>
</organism>
<protein>
    <recommendedName>
        <fullName evidence="9">Sulfite efflux pump SSU1</fullName>
    </recommendedName>
</protein>
<evidence type="ECO:0000256" key="1">
    <source>
        <dbReference type="ARBA" id="ARBA00004651"/>
    </source>
</evidence>
<feature type="transmembrane region" description="Helical" evidence="11">
    <location>
        <begin position="322"/>
        <end position="346"/>
    </location>
</feature>
<dbReference type="PROSITE" id="PS51257">
    <property type="entry name" value="PROKAR_LIPOPROTEIN"/>
    <property type="match status" value="1"/>
</dbReference>
<keyword evidence="4" id="KW-1003">Cell membrane</keyword>
<dbReference type="GO" id="GO:0000319">
    <property type="term" value="F:sulfite transmembrane transporter activity"/>
    <property type="evidence" value="ECO:0007669"/>
    <property type="project" value="TreeGrafter"/>
</dbReference>
<dbReference type="Proteomes" id="UP000799428">
    <property type="component" value="Unassembled WGS sequence"/>
</dbReference>
<dbReference type="InterPro" id="IPR038665">
    <property type="entry name" value="Voltage-dep_anion_channel_sf"/>
</dbReference>
<dbReference type="InterPro" id="IPR051629">
    <property type="entry name" value="Sulfite_efflux_TDT"/>
</dbReference>
<evidence type="ECO:0000256" key="7">
    <source>
        <dbReference type="ARBA" id="ARBA00023136"/>
    </source>
</evidence>
<comment type="similarity">
    <text evidence="2">Belongs to the tellurite-resistance/dicarboxylate transporter (TDT) family.</text>
</comment>
<evidence type="ECO:0000256" key="11">
    <source>
        <dbReference type="SAM" id="Phobius"/>
    </source>
</evidence>
<feature type="transmembrane region" description="Helical" evidence="11">
    <location>
        <begin position="358"/>
        <end position="378"/>
    </location>
</feature>
<dbReference type="InterPro" id="IPR004695">
    <property type="entry name" value="SLAC1/Mae1/Ssu1/TehA"/>
</dbReference>
<feature type="transmembrane region" description="Helical" evidence="11">
    <location>
        <begin position="241"/>
        <end position="268"/>
    </location>
</feature>
<dbReference type="FunFam" id="1.50.10.150:FF:000004">
    <property type="entry name" value="Malic acid transporter"/>
    <property type="match status" value="1"/>
</dbReference>
<feature type="transmembrane region" description="Helical" evidence="11">
    <location>
        <begin position="212"/>
        <end position="235"/>
    </location>
</feature>
<comment type="function">
    <text evidence="8">Sulphite efflux pump required for the secretion of sulphite as a reducing agent. In the presence of sulphite, cystine in keratin is directly cleaved to cysteine and S-sulphocysteine, and thereby, reduced proteins become accessible to hydrolysis by a variety of secreted endo- and exoproteases. Excretion of sulphite mediated by an efflux pump also represents a detoxification pathway for dermatophytes during infection of the epidermal stratum corneum, hair and nails, which are rich in cysteine.</text>
</comment>
<feature type="transmembrane region" description="Helical" evidence="11">
    <location>
        <begin position="103"/>
        <end position="125"/>
    </location>
</feature>
<proteinExistence type="inferred from homology"/>
<sequence length="442" mass="48319">MSRPCSQISGLHSRCSENSPTRQAGVASNIITACPRATVEEKPCANTDDQPLPKWLLQGTGWRRAVQNFTPSWFAVTMGTGIVSILLHTLSTTYTIHQSSLSTLSIVFFALNVLLFTLILSVSILRYTLFPATWTLMIQHPVQSLFLGTLPMGFATIVNMFALVCVPKWGGASVNIAWAMWWIDALVSVTCCFGLPWQMMTTHKNSLSKMTAAWLLPIVAPIVAAASGAIVANILPNANHALWTITTSYVLWGVGVPLALVVLVIYFHKLAVYKLPPQEVIVSVFLPVGPLGQGGFGIMILGKQALKTFPETGTLHPAAGEILYVLGWGVAIVMWGFGLMWLFFAVAAISRSKFPFNMGWWGFTFPLGVFTTSTLMLGEEMPSAFFRVLGTFFAACVMVLWLVVASGTVKNMLYGNLIEAPCLREIEKARQLRVDNELHSGV</sequence>
<feature type="transmembrane region" description="Helical" evidence="11">
    <location>
        <begin position="280"/>
        <end position="302"/>
    </location>
</feature>
<keyword evidence="13" id="KW-1185">Reference proteome</keyword>
<evidence type="ECO:0000313" key="12">
    <source>
        <dbReference type="EMBL" id="KAF2706045.1"/>
    </source>
</evidence>
<feature type="transmembrane region" description="Helical" evidence="11">
    <location>
        <begin position="176"/>
        <end position="200"/>
    </location>
</feature>
<evidence type="ECO:0000256" key="3">
    <source>
        <dbReference type="ARBA" id="ARBA00022448"/>
    </source>
</evidence>
<accession>A0A6G1K0J6</accession>
<dbReference type="Pfam" id="PF03595">
    <property type="entry name" value="SLAC1"/>
    <property type="match status" value="1"/>
</dbReference>
<comment type="subcellular location">
    <subcellularLocation>
        <location evidence="1">Cell membrane</location>
        <topology evidence="1">Multi-pass membrane protein</topology>
    </subcellularLocation>
</comment>
<evidence type="ECO:0000313" key="13">
    <source>
        <dbReference type="Proteomes" id="UP000799428"/>
    </source>
</evidence>
<dbReference type="OrthoDB" id="1099at2759"/>
<keyword evidence="3" id="KW-0813">Transport</keyword>
<name>A0A6G1K0J6_9PLEO</name>
<keyword evidence="6 11" id="KW-1133">Transmembrane helix</keyword>
<dbReference type="Gene3D" id="1.50.10.150">
    <property type="entry name" value="Voltage-dependent anion channel"/>
    <property type="match status" value="1"/>
</dbReference>
<evidence type="ECO:0000256" key="10">
    <source>
        <dbReference type="SAM" id="MobiDB-lite"/>
    </source>
</evidence>
<dbReference type="EMBL" id="MU005777">
    <property type="protein sequence ID" value="KAF2706045.1"/>
    <property type="molecule type" value="Genomic_DNA"/>
</dbReference>
<keyword evidence="5 11" id="KW-0812">Transmembrane</keyword>
<evidence type="ECO:0000256" key="6">
    <source>
        <dbReference type="ARBA" id="ARBA00022989"/>
    </source>
</evidence>
<dbReference type="PANTHER" id="PTHR31686">
    <property type="match status" value="1"/>
</dbReference>
<dbReference type="GO" id="GO:0005886">
    <property type="term" value="C:plasma membrane"/>
    <property type="evidence" value="ECO:0007669"/>
    <property type="project" value="UniProtKB-SubCell"/>
</dbReference>
<feature type="transmembrane region" description="Helical" evidence="11">
    <location>
        <begin position="384"/>
        <end position="404"/>
    </location>
</feature>
<evidence type="ECO:0000256" key="2">
    <source>
        <dbReference type="ARBA" id="ARBA00008566"/>
    </source>
</evidence>
<feature type="region of interest" description="Disordered" evidence="10">
    <location>
        <begin position="1"/>
        <end position="21"/>
    </location>
</feature>
<feature type="transmembrane region" description="Helical" evidence="11">
    <location>
        <begin position="73"/>
        <end position="91"/>
    </location>
</feature>
<dbReference type="AlphaFoldDB" id="A0A6G1K0J6"/>
<evidence type="ECO:0000256" key="8">
    <source>
        <dbReference type="ARBA" id="ARBA00056100"/>
    </source>
</evidence>
<evidence type="ECO:0000256" key="4">
    <source>
        <dbReference type="ARBA" id="ARBA00022475"/>
    </source>
</evidence>
<evidence type="ECO:0000256" key="5">
    <source>
        <dbReference type="ARBA" id="ARBA00022692"/>
    </source>
</evidence>
<keyword evidence="7 11" id="KW-0472">Membrane</keyword>
<dbReference type="PANTHER" id="PTHR31686:SF1">
    <property type="entry name" value="SULFITE EFFLUX PUMP SSU1"/>
    <property type="match status" value="1"/>
</dbReference>